<reference evidence="1" key="1">
    <citation type="journal article" date="2015" name="Genome Announc.">
        <title>Draft Genome Sequence of Tolypothrix boutellei Strain VB521301.</title>
        <authorList>
            <person name="Chandrababunaidu M.M."/>
            <person name="Singh D."/>
            <person name="Sen D."/>
            <person name="Bhan S."/>
            <person name="Das S."/>
            <person name="Gupta A."/>
            <person name="Adhikary S.P."/>
            <person name="Tripathy S."/>
        </authorList>
    </citation>
    <scope>NUCLEOTIDE SEQUENCE</scope>
    <source>
        <strain evidence="1">VB521301</strain>
    </source>
</reference>
<comment type="caution">
    <text evidence="1">The sequence shown here is derived from an EMBL/GenBank/DDBJ whole genome shotgun (WGS) entry which is preliminary data.</text>
</comment>
<organism evidence="1">
    <name type="scientific">Tolypothrix bouteillei VB521301</name>
    <dbReference type="NCBI Taxonomy" id="1479485"/>
    <lineage>
        <taxon>Bacteria</taxon>
        <taxon>Bacillati</taxon>
        <taxon>Cyanobacteriota</taxon>
        <taxon>Cyanophyceae</taxon>
        <taxon>Nostocales</taxon>
        <taxon>Tolypothrichaceae</taxon>
        <taxon>Tolypothrix</taxon>
    </lineage>
</organism>
<gene>
    <name evidence="1" type="ORF">DA73_0204910</name>
</gene>
<dbReference type="EMBL" id="JHEG02000019">
    <property type="protein sequence ID" value="KIE12828.1"/>
    <property type="molecule type" value="Genomic_DNA"/>
</dbReference>
<protein>
    <submittedName>
        <fullName evidence="1">Uncharacterized protein</fullName>
    </submittedName>
</protein>
<evidence type="ECO:0000313" key="1">
    <source>
        <dbReference type="EMBL" id="KIE12828.1"/>
    </source>
</evidence>
<sequence length="75" mass="8122">MRLRKAIFFGVAVVLVGKCLLRRSLSISILRLRLGTGGEGWELEISYTNKSASSTPFIIESAQAVSLVLQAGFPP</sequence>
<name>A0A0C1RB00_9CYAN</name>
<accession>A0A0C1RB00</accession>
<dbReference type="AlphaFoldDB" id="A0A0C1RB00"/>
<proteinExistence type="predicted"/>